<dbReference type="CDD" id="cd01627">
    <property type="entry name" value="HAD_TPP"/>
    <property type="match status" value="1"/>
</dbReference>
<evidence type="ECO:0000256" key="3">
    <source>
        <dbReference type="ARBA" id="ARBA00023016"/>
    </source>
</evidence>
<dbReference type="GO" id="GO:0005992">
    <property type="term" value="P:trehalose biosynthetic process"/>
    <property type="evidence" value="ECO:0007669"/>
    <property type="project" value="InterPro"/>
</dbReference>
<dbReference type="GO" id="GO:0005829">
    <property type="term" value="C:cytosol"/>
    <property type="evidence" value="ECO:0007669"/>
    <property type="project" value="TreeGrafter"/>
</dbReference>
<dbReference type="AlphaFoldDB" id="A0A6G1DQD4"/>
<dbReference type="EMBL" id="SPHZ02000006">
    <property type="protein sequence ID" value="KAF0914828.1"/>
    <property type="molecule type" value="Genomic_DNA"/>
</dbReference>
<dbReference type="InterPro" id="IPR023214">
    <property type="entry name" value="HAD_sf"/>
</dbReference>
<dbReference type="GO" id="GO:0004805">
    <property type="term" value="F:trehalose-phosphatase activity"/>
    <property type="evidence" value="ECO:0007669"/>
    <property type="project" value="TreeGrafter"/>
</dbReference>
<evidence type="ECO:0000256" key="5">
    <source>
        <dbReference type="RuleBase" id="RU361117"/>
    </source>
</evidence>
<name>A0A6G1DQD4_9ORYZ</name>
<protein>
    <recommendedName>
        <fullName evidence="4 5">Trehalose 6-phosphate phosphatase</fullName>
        <ecNumber evidence="5">3.1.3.12</ecNumber>
    </recommendedName>
</protein>
<evidence type="ECO:0000256" key="2">
    <source>
        <dbReference type="ARBA" id="ARBA00006330"/>
    </source>
</evidence>
<dbReference type="SUPFAM" id="SSF56784">
    <property type="entry name" value="HAD-like"/>
    <property type="match status" value="1"/>
</dbReference>
<dbReference type="Pfam" id="PF02358">
    <property type="entry name" value="Trehalose_PPase"/>
    <property type="match status" value="1"/>
</dbReference>
<dbReference type="Proteomes" id="UP000479710">
    <property type="component" value="Unassembled WGS sequence"/>
</dbReference>
<keyword evidence="7" id="KW-1185">Reference proteome</keyword>
<dbReference type="InterPro" id="IPR006379">
    <property type="entry name" value="HAD-SF_hydro_IIB"/>
</dbReference>
<evidence type="ECO:0000256" key="1">
    <source>
        <dbReference type="ARBA" id="ARBA00005409"/>
    </source>
</evidence>
<comment type="function">
    <text evidence="5">Removes the phosphate from trehalose 6-phosphate to produce free trehalose.</text>
</comment>
<evidence type="ECO:0000313" key="6">
    <source>
        <dbReference type="EMBL" id="KAF0914828.1"/>
    </source>
</evidence>
<comment type="pathway">
    <text evidence="5">Glycan biosynthesis; trehalose biosynthesis.</text>
</comment>
<keyword evidence="5" id="KW-0378">Hydrolase</keyword>
<reference evidence="6 7" key="1">
    <citation type="submission" date="2019-11" db="EMBL/GenBank/DDBJ databases">
        <title>Whole genome sequence of Oryza granulata.</title>
        <authorList>
            <person name="Li W."/>
        </authorList>
    </citation>
    <scope>NUCLEOTIDE SEQUENCE [LARGE SCALE GENOMIC DNA]</scope>
    <source>
        <strain evidence="7">cv. Menghai</strain>
        <tissue evidence="6">Leaf</tissue>
    </source>
</reference>
<organism evidence="6 7">
    <name type="scientific">Oryza meyeriana var. granulata</name>
    <dbReference type="NCBI Taxonomy" id="110450"/>
    <lineage>
        <taxon>Eukaryota</taxon>
        <taxon>Viridiplantae</taxon>
        <taxon>Streptophyta</taxon>
        <taxon>Embryophyta</taxon>
        <taxon>Tracheophyta</taxon>
        <taxon>Spermatophyta</taxon>
        <taxon>Magnoliopsida</taxon>
        <taxon>Liliopsida</taxon>
        <taxon>Poales</taxon>
        <taxon>Poaceae</taxon>
        <taxon>BOP clade</taxon>
        <taxon>Oryzoideae</taxon>
        <taxon>Oryzeae</taxon>
        <taxon>Oryzinae</taxon>
        <taxon>Oryza</taxon>
        <taxon>Oryza meyeriana</taxon>
    </lineage>
</organism>
<comment type="caution">
    <text evidence="6">The sequence shown here is derived from an EMBL/GenBank/DDBJ whole genome shotgun (WGS) entry which is preliminary data.</text>
</comment>
<dbReference type="FunFam" id="3.40.50.1000:FF:000052">
    <property type="entry name" value="Alpha,alpha-trehalose-phosphate synthase [UDP-forming] 6"/>
    <property type="match status" value="1"/>
</dbReference>
<dbReference type="SUPFAM" id="SSF53756">
    <property type="entry name" value="UDP-Glycosyltransferase/glycogen phosphorylase"/>
    <property type="match status" value="1"/>
</dbReference>
<dbReference type="PANTHER" id="PTHR10788:SF84">
    <property type="entry name" value="TREHALOSE-6-PHOSPHATE SYNTHASE5"/>
    <property type="match status" value="1"/>
</dbReference>
<comment type="catalytic activity">
    <reaction evidence="5">
        <text>alpha,alpha-trehalose 6-phosphate + H2O = alpha,alpha-trehalose + phosphate</text>
        <dbReference type="Rhea" id="RHEA:23420"/>
        <dbReference type="ChEBI" id="CHEBI:15377"/>
        <dbReference type="ChEBI" id="CHEBI:16551"/>
        <dbReference type="ChEBI" id="CHEBI:43474"/>
        <dbReference type="ChEBI" id="CHEBI:58429"/>
        <dbReference type="EC" id="3.1.3.12"/>
    </reaction>
</comment>
<proteinExistence type="inferred from homology"/>
<dbReference type="InterPro" id="IPR036412">
    <property type="entry name" value="HAD-like_sf"/>
</dbReference>
<evidence type="ECO:0000313" key="7">
    <source>
        <dbReference type="Proteomes" id="UP000479710"/>
    </source>
</evidence>
<comment type="similarity">
    <text evidence="2">In the C-terminal section; belongs to the trehalose phosphatase family.</text>
</comment>
<evidence type="ECO:0000256" key="4">
    <source>
        <dbReference type="ARBA" id="ARBA00030356"/>
    </source>
</evidence>
<dbReference type="NCBIfam" id="TIGR00685">
    <property type="entry name" value="T6PP"/>
    <property type="match status" value="1"/>
</dbReference>
<dbReference type="Gene3D" id="3.40.50.1000">
    <property type="entry name" value="HAD superfamily/HAD-like"/>
    <property type="match status" value="1"/>
</dbReference>
<comment type="similarity">
    <text evidence="1">In the N-terminal section; belongs to the glycosyltransferase 20 family.</text>
</comment>
<comment type="cofactor">
    <cofactor evidence="5">
        <name>a divalent metal cation</name>
        <dbReference type="ChEBI" id="CHEBI:60240"/>
    </cofactor>
</comment>
<dbReference type="InterPro" id="IPR001830">
    <property type="entry name" value="Glyco_trans_20"/>
</dbReference>
<comment type="similarity">
    <text evidence="5">Belongs to the trehalose phosphatase family.</text>
</comment>
<dbReference type="EC" id="3.1.3.12" evidence="5"/>
<sequence>MDIFKGISLKLLGLELLLERTPKLRGKVVLVQIVNPARSTGKDVEEAINEAVSVAERINIKYGSANYKPVVLIDYPIPSYEKIAYYAASDCCIVNAVRDVSGRDRTTLSEWFAPCEKLGIAAEHGYFIRWNKEAEWETSSSAQDCEWKNIAEPIMEVYKETTDGSSIETKESALVWHYQDADHDFGTCQAKELVSHLERVLANEPVVVKRGHQIVEVKPQGVSKGIVVDTVIRTLINTENAPDFLMCIGNDRSDEDMFESINKATSHSVFPTAPDVFACSVGPKASKAKYYVDGCSEVIRLLKGVTAISPQREVISHSQVTFRDILEVAS</sequence>
<dbReference type="Gene3D" id="3.40.50.2000">
    <property type="entry name" value="Glycogen Phosphorylase B"/>
    <property type="match status" value="1"/>
</dbReference>
<dbReference type="InterPro" id="IPR003337">
    <property type="entry name" value="Trehalose_PPase"/>
</dbReference>
<accession>A0A6G1DQD4</accession>
<dbReference type="OrthoDB" id="629919at2759"/>
<dbReference type="NCBIfam" id="TIGR01484">
    <property type="entry name" value="HAD-SF-IIB"/>
    <property type="match status" value="1"/>
</dbReference>
<keyword evidence="3" id="KW-0346">Stress response</keyword>
<dbReference type="PANTHER" id="PTHR10788">
    <property type="entry name" value="TREHALOSE-6-PHOSPHATE SYNTHASE"/>
    <property type="match status" value="1"/>
</dbReference>
<gene>
    <name evidence="6" type="ORF">E2562_031931</name>
</gene>